<proteinExistence type="predicted"/>
<evidence type="ECO:0000313" key="2">
    <source>
        <dbReference type="Proteomes" id="UP000028868"/>
    </source>
</evidence>
<organism evidence="1 2">
    <name type="scientific">Halobacillus karajensis</name>
    <dbReference type="NCBI Taxonomy" id="195088"/>
    <lineage>
        <taxon>Bacteria</taxon>
        <taxon>Bacillati</taxon>
        <taxon>Bacillota</taxon>
        <taxon>Bacilli</taxon>
        <taxon>Bacillales</taxon>
        <taxon>Bacillaceae</taxon>
        <taxon>Halobacillus</taxon>
    </lineage>
</organism>
<reference evidence="2" key="1">
    <citation type="submission" date="2014-03" db="EMBL/GenBank/DDBJ databases">
        <authorList>
            <person name="Urmite Genomes U."/>
        </authorList>
    </citation>
    <scope>NUCLEOTIDE SEQUENCE [LARGE SCALE GENOMIC DNA]</scope>
    <source>
        <strain evidence="2">HD-03</strain>
    </source>
</reference>
<dbReference type="AlphaFoldDB" id="A0A024P7S6"/>
<comment type="caution">
    <text evidence="1">The sequence shown here is derived from an EMBL/GenBank/DDBJ whole genome shotgun (WGS) entry which is preliminary data.</text>
</comment>
<reference evidence="1 2" key="2">
    <citation type="submission" date="2014-05" db="EMBL/GenBank/DDBJ databases">
        <title>Draft genome sequence of Halobacillus karajensis HK-03.</title>
        <authorList>
            <person name="Khelaifia S."/>
            <person name="Croce O."/>
            <person name="Lagier J.C."/>
            <person name="Raoult D."/>
        </authorList>
    </citation>
    <scope>NUCLEOTIDE SEQUENCE [LARGE SCALE GENOMIC DNA]</scope>
    <source>
        <strain evidence="1 2">HD-03</strain>
    </source>
</reference>
<protein>
    <submittedName>
        <fullName evidence="1">Uncharacterized protein</fullName>
    </submittedName>
</protein>
<accession>A0A024P7S6</accession>
<dbReference type="RefSeq" id="WP_035510171.1">
    <property type="nucleotide sequence ID" value="NZ_CCDH010000003.1"/>
</dbReference>
<gene>
    <name evidence="1" type="ORF">BN983_03197</name>
</gene>
<name>A0A024P7S6_9BACI</name>
<keyword evidence="2" id="KW-1185">Reference proteome</keyword>
<sequence length="173" mass="20911">MVVTIHPCFHWIGFHITSSLLQEGMEVVGIDPISDRKKDLLYMFVGRNSNFQHFYNIEDKENHIQRTKGEWEIEIWEEGLLVKGENYEEEWIEFPLLYGEWMDLHPTESEDQSDLKRWILDKEAVYIGDFLEDFLTSLFNQETFNRRERKLEEETLNERIKSLWCCDQMLKKV</sequence>
<dbReference type="EMBL" id="CCDI010000004">
    <property type="protein sequence ID" value="CDQ24898.1"/>
    <property type="molecule type" value="Genomic_DNA"/>
</dbReference>
<evidence type="ECO:0000313" key="1">
    <source>
        <dbReference type="EMBL" id="CDQ24898.1"/>
    </source>
</evidence>
<dbReference type="OrthoDB" id="2971044at2"/>
<dbReference type="Proteomes" id="UP000028868">
    <property type="component" value="Unassembled WGS sequence"/>
</dbReference>